<protein>
    <recommendedName>
        <fullName evidence="5">WSC domain-containing protein</fullName>
    </recommendedName>
</protein>
<dbReference type="Proteomes" id="UP000184330">
    <property type="component" value="Unassembled WGS sequence"/>
</dbReference>
<feature type="chain" id="PRO_5012882838" description="WSC domain-containing protein" evidence="2">
    <location>
        <begin position="20"/>
        <end position="1077"/>
    </location>
</feature>
<name>A0A1L7XER6_9HELO</name>
<proteinExistence type="predicted"/>
<feature type="region of interest" description="Disordered" evidence="1">
    <location>
        <begin position="826"/>
        <end position="892"/>
    </location>
</feature>
<evidence type="ECO:0000313" key="3">
    <source>
        <dbReference type="EMBL" id="CZR63540.1"/>
    </source>
</evidence>
<sequence length="1077" mass="109447">MMKWGKLIGLAMLPALVHSFASTDSIQDADPSQSRYLPNHNIDPAMVGSSLTSAWKMTFNNLEIFYAKPLVYTPPGASHEQVIVVSNQNIVRVLDGLTGATITSRTLLPPFASSDTNCGDIPNTVGITGTPIIDPNTDIMYLFSKGYKNGQAGPQGTINGAYRMYAVKLPSLVDVFPPVLIDGHYANNDHTRYFVGGTVLNRPGLAMIGNSIVAGFGGHCDNFNYTGMLVAVGKTAGVGVTNIQAMEASPFAPSPQTLDITIQGGGKAGIWHSGMGLAADVNRVFLVTGNARGPGQNKGAAGTAASGKTYLSTLEQAVVDFSVSSTGVLTQADYFEPYAYDSLNGGDRDFGSSGVAVLDPIFSGGGVTRVAVAGGKDGHVYIMDANNLGGFAGAGGADKVLQVITNTGALLSGAASYPLEGGYLYLQPSGQPLMCWKLTHDSQGRPNFVLAGQSTMNLNGKSVPTVTSNKGKAGSGIAHSPEAQPNINALFGAGRAYIAKTGMIVALAGGGTAASLPMTCTPTNVAFGSVSVDQTSVLTVTCSASSTLTLTGCSTTTSLFQCGSSTLPPTVANGASFTFPVTFNLTDANLLAYENANNAPVVPGDFLSMLNLFATDSTGTISDMTIPLSGTVVATGGYLVLNQMTVDFGAAVVGGPQIARSITLSNDGPAPLTFKGFATQDFYGGMTFSNITVSSTSTVGKGYTSVGFPAVGSQIQPGSSITIHLFFAPSSLGIAASYLTFWSDGGYTDVLMTGNAQSVAISSSSTSMSATSSVVSSSSSSVVSSSSLLSSSSGVSSSDVVTSSSTLSSSSDVLTSTSVVASAAASSSFSNPGSSSSSTDVLSSSSAAASSSTDSGSSPSSSTDQSSETTTSSSVLSTSTSKSNSLSTSSSKSSSVLATTSSKSSSTLSITSSKSSSVGPSSNTAITTTTTSKFTTLQTLTSTALSLPTATASSIFTYQGCFRDLSKGHALPLLIRNKTVTPELCLAYVQSLVSKPTPTVLPYFYLESKNQCYGGASFNWASSAVTSLTGTKACTDVCTGSLGAVSTGTAKCGGSRMFDLYVASGAPTLSAVFTLTK</sequence>
<evidence type="ECO:0000256" key="1">
    <source>
        <dbReference type="SAM" id="MobiDB-lite"/>
    </source>
</evidence>
<evidence type="ECO:0000256" key="2">
    <source>
        <dbReference type="SAM" id="SignalP"/>
    </source>
</evidence>
<dbReference type="STRING" id="576137.A0A1L7XER6"/>
<keyword evidence="4" id="KW-1185">Reference proteome</keyword>
<dbReference type="OrthoDB" id="10454092at2759"/>
<feature type="region of interest" description="Disordered" evidence="1">
    <location>
        <begin position="906"/>
        <end position="925"/>
    </location>
</feature>
<dbReference type="InterPro" id="IPR013783">
    <property type="entry name" value="Ig-like_fold"/>
</dbReference>
<dbReference type="Gene3D" id="2.60.40.10">
    <property type="entry name" value="Immunoglobulins"/>
    <property type="match status" value="1"/>
</dbReference>
<accession>A0A1L7XER6</accession>
<reference evidence="3 4" key="1">
    <citation type="submission" date="2016-03" db="EMBL/GenBank/DDBJ databases">
        <authorList>
            <person name="Ploux O."/>
        </authorList>
    </citation>
    <scope>NUCLEOTIDE SEQUENCE [LARGE SCALE GENOMIC DNA]</scope>
    <source>
        <strain evidence="3 4">UAMH 11012</strain>
    </source>
</reference>
<dbReference type="AlphaFoldDB" id="A0A1L7XER6"/>
<keyword evidence="2" id="KW-0732">Signal</keyword>
<evidence type="ECO:0008006" key="5">
    <source>
        <dbReference type="Google" id="ProtNLM"/>
    </source>
</evidence>
<feature type="signal peptide" evidence="2">
    <location>
        <begin position="1"/>
        <end position="19"/>
    </location>
</feature>
<gene>
    <name evidence="3" type="ORF">PAC_13437</name>
</gene>
<organism evidence="3 4">
    <name type="scientific">Phialocephala subalpina</name>
    <dbReference type="NCBI Taxonomy" id="576137"/>
    <lineage>
        <taxon>Eukaryota</taxon>
        <taxon>Fungi</taxon>
        <taxon>Dikarya</taxon>
        <taxon>Ascomycota</taxon>
        <taxon>Pezizomycotina</taxon>
        <taxon>Leotiomycetes</taxon>
        <taxon>Helotiales</taxon>
        <taxon>Mollisiaceae</taxon>
        <taxon>Phialocephala</taxon>
        <taxon>Phialocephala fortinii species complex</taxon>
    </lineage>
</organism>
<evidence type="ECO:0000313" key="4">
    <source>
        <dbReference type="Proteomes" id="UP000184330"/>
    </source>
</evidence>
<dbReference type="EMBL" id="FJOG01000024">
    <property type="protein sequence ID" value="CZR63540.1"/>
    <property type="molecule type" value="Genomic_DNA"/>
</dbReference>